<comment type="caution">
    <text evidence="2">The sequence shown here is derived from an EMBL/GenBank/DDBJ whole genome shotgun (WGS) entry which is preliminary data.</text>
</comment>
<feature type="non-terminal residue" evidence="2">
    <location>
        <position position="1"/>
    </location>
</feature>
<protein>
    <submittedName>
        <fullName evidence="2">Uncharacterized protein</fullName>
    </submittedName>
</protein>
<organism evidence="2">
    <name type="scientific">Tanacetum cinerariifolium</name>
    <name type="common">Dalmatian daisy</name>
    <name type="synonym">Chrysanthemum cinerariifolium</name>
    <dbReference type="NCBI Taxonomy" id="118510"/>
    <lineage>
        <taxon>Eukaryota</taxon>
        <taxon>Viridiplantae</taxon>
        <taxon>Streptophyta</taxon>
        <taxon>Embryophyta</taxon>
        <taxon>Tracheophyta</taxon>
        <taxon>Spermatophyta</taxon>
        <taxon>Magnoliopsida</taxon>
        <taxon>eudicotyledons</taxon>
        <taxon>Gunneridae</taxon>
        <taxon>Pentapetalae</taxon>
        <taxon>asterids</taxon>
        <taxon>campanulids</taxon>
        <taxon>Asterales</taxon>
        <taxon>Asteraceae</taxon>
        <taxon>Asteroideae</taxon>
        <taxon>Anthemideae</taxon>
        <taxon>Anthemidinae</taxon>
        <taxon>Tanacetum</taxon>
    </lineage>
</organism>
<dbReference type="EMBL" id="BKCJ011334844">
    <property type="protein sequence ID" value="GFD22145.1"/>
    <property type="molecule type" value="Genomic_DNA"/>
</dbReference>
<gene>
    <name evidence="2" type="ORF">Tci_894114</name>
</gene>
<feature type="non-terminal residue" evidence="2">
    <location>
        <position position="130"/>
    </location>
</feature>
<dbReference type="AlphaFoldDB" id="A0A699UGD3"/>
<feature type="compositionally biased region" description="Basic and acidic residues" evidence="1">
    <location>
        <begin position="35"/>
        <end position="47"/>
    </location>
</feature>
<feature type="region of interest" description="Disordered" evidence="1">
    <location>
        <begin position="35"/>
        <end position="130"/>
    </location>
</feature>
<accession>A0A699UGD3</accession>
<evidence type="ECO:0000313" key="2">
    <source>
        <dbReference type="EMBL" id="GFD22145.1"/>
    </source>
</evidence>
<proteinExistence type="predicted"/>
<sequence length="130" mass="14891">DMKEILHQWMFESSSYKSLSEHVVLYEALEASMKRANKDEFLVEKEKSRKRRHDNQDPPPPLPDSDLKTPSSSSKKKSASHPEQPIEDVPITDNVNVSDSKDTDTAHLPKLKTKPDWMKPVPEEDRPATL</sequence>
<name>A0A699UGD3_TANCI</name>
<evidence type="ECO:0000256" key="1">
    <source>
        <dbReference type="SAM" id="MobiDB-lite"/>
    </source>
</evidence>
<feature type="compositionally biased region" description="Basic and acidic residues" evidence="1">
    <location>
        <begin position="99"/>
        <end position="130"/>
    </location>
</feature>
<reference evidence="2" key="1">
    <citation type="journal article" date="2019" name="Sci. Rep.">
        <title>Draft genome of Tanacetum cinerariifolium, the natural source of mosquito coil.</title>
        <authorList>
            <person name="Yamashiro T."/>
            <person name="Shiraishi A."/>
            <person name="Satake H."/>
            <person name="Nakayama K."/>
        </authorList>
    </citation>
    <scope>NUCLEOTIDE SEQUENCE</scope>
</reference>